<dbReference type="InterPro" id="IPR000717">
    <property type="entry name" value="PCI_dom"/>
</dbReference>
<dbReference type="GO" id="GO:0006368">
    <property type="term" value="P:transcription elongation by RNA polymerase II"/>
    <property type="evidence" value="ECO:0007669"/>
    <property type="project" value="TreeGrafter"/>
</dbReference>
<dbReference type="InterPro" id="IPR045114">
    <property type="entry name" value="Csn12-like"/>
</dbReference>
<dbReference type="AlphaFoldDB" id="A0A673XMH8"/>
<evidence type="ECO:0000256" key="2">
    <source>
        <dbReference type="ARBA" id="ARBA00026186"/>
    </source>
</evidence>
<evidence type="ECO:0000259" key="4">
    <source>
        <dbReference type="PROSITE" id="PS50250"/>
    </source>
</evidence>
<dbReference type="PROSITE" id="PS50250">
    <property type="entry name" value="PCI"/>
    <property type="match status" value="1"/>
</dbReference>
<gene>
    <name evidence="5" type="primary">PCID2</name>
    <name evidence="5" type="synonym">LOC115196386</name>
</gene>
<dbReference type="Proteomes" id="UP000472277">
    <property type="component" value="Chromosome 6"/>
</dbReference>
<dbReference type="Pfam" id="PF01399">
    <property type="entry name" value="PCI"/>
    <property type="match status" value="1"/>
</dbReference>
<name>A0A673XMH8_SALTR</name>
<feature type="domain" description="PCI" evidence="4">
    <location>
        <begin position="202"/>
        <end position="367"/>
    </location>
</feature>
<reference evidence="5" key="2">
    <citation type="submission" date="2025-09" db="UniProtKB">
        <authorList>
            <consortium name="Ensembl"/>
        </authorList>
    </citation>
    <scope>IDENTIFICATION</scope>
</reference>
<dbReference type="GO" id="GO:0016973">
    <property type="term" value="P:poly(A)+ mRNA export from nucleus"/>
    <property type="evidence" value="ECO:0007669"/>
    <property type="project" value="TreeGrafter"/>
</dbReference>
<evidence type="ECO:0000256" key="1">
    <source>
        <dbReference type="ARBA" id="ARBA00025771"/>
    </source>
</evidence>
<proteinExistence type="inferred from homology"/>
<dbReference type="GO" id="GO:0003690">
    <property type="term" value="F:double-stranded DNA binding"/>
    <property type="evidence" value="ECO:0007669"/>
    <property type="project" value="InterPro"/>
</dbReference>
<evidence type="ECO:0000313" key="6">
    <source>
        <dbReference type="Proteomes" id="UP000472277"/>
    </source>
</evidence>
<dbReference type="InterPro" id="IPR036388">
    <property type="entry name" value="WH-like_DNA-bd_sf"/>
</dbReference>
<organism evidence="5 6">
    <name type="scientific">Salmo trutta</name>
    <name type="common">Brown trout</name>
    <dbReference type="NCBI Taxonomy" id="8032"/>
    <lineage>
        <taxon>Eukaryota</taxon>
        <taxon>Metazoa</taxon>
        <taxon>Chordata</taxon>
        <taxon>Craniata</taxon>
        <taxon>Vertebrata</taxon>
        <taxon>Euteleostomi</taxon>
        <taxon>Actinopterygii</taxon>
        <taxon>Neopterygii</taxon>
        <taxon>Teleostei</taxon>
        <taxon>Protacanthopterygii</taxon>
        <taxon>Salmoniformes</taxon>
        <taxon>Salmonidae</taxon>
        <taxon>Salmoninae</taxon>
        <taxon>Salmo</taxon>
    </lineage>
</organism>
<reference evidence="5" key="1">
    <citation type="submission" date="2025-08" db="UniProtKB">
        <authorList>
            <consortium name="Ensembl"/>
        </authorList>
    </citation>
    <scope>IDENTIFICATION</scope>
</reference>
<dbReference type="GeneTree" id="ENSGT00390000001101"/>
<dbReference type="FunFam" id="1.10.10.10:FF:000146">
    <property type="entry name" value="PCI domain-containing protein 2 homolog"/>
    <property type="match status" value="1"/>
</dbReference>
<accession>A0A673XMH8</accession>
<keyword evidence="6" id="KW-1185">Reference proteome</keyword>
<evidence type="ECO:0000313" key="5">
    <source>
        <dbReference type="Ensembl" id="ENSSTUP00000022132.1"/>
    </source>
</evidence>
<dbReference type="PANTHER" id="PTHR12732">
    <property type="entry name" value="UNCHARACTERIZED PROTEASOME COMPONENT REGION PCI-CONTAINING"/>
    <property type="match status" value="1"/>
</dbReference>
<sequence>MAHITINQYLQQVYEAIDNHEGSFCAELLSFKHPHVANPRLQLASPEEKCQQVLEVPYDEMVAAHLRCTYAVSNHDFVEAYKCQTAFQSHKEENWALPVMFAVTLDLRIFANNAEQQLLRKGKGKLGDMLEKAAEQLMGCFRVCASDNRAGIDDSKKWGMLFLINQLFKIYFKINKLHLCKPLIRAIDSSNLKDDYSMAQRVTYKYYVGRKAMFDSDYKPAEEYLSFSFQHCHRSSQRNKRMILIYLLPVKMLLGHMPNHQLLRKYDLMQFADVTKAVSEGNLLLLNEALAKHETFFIRCVYSAKYQLLKTHQLPLDAFLVALKMMQVEEVDIDEVQCILANLICEGHIKGYISHQHQKLVVSKANPFPLLSSSS</sequence>
<dbReference type="GO" id="GO:0070390">
    <property type="term" value="C:transcription export complex 2"/>
    <property type="evidence" value="ECO:0007669"/>
    <property type="project" value="TreeGrafter"/>
</dbReference>
<comment type="similarity">
    <text evidence="1">Belongs to the CSN12 family.</text>
</comment>
<dbReference type="Gene3D" id="1.10.10.10">
    <property type="entry name" value="Winged helix-like DNA-binding domain superfamily/Winged helix DNA-binding domain"/>
    <property type="match status" value="1"/>
</dbReference>
<dbReference type="PANTHER" id="PTHR12732:SF0">
    <property type="entry name" value="PCI DOMAIN-CONTAINING PROTEIN 2"/>
    <property type="match status" value="1"/>
</dbReference>
<protein>
    <recommendedName>
        <fullName evidence="2">PCI domain-containing protein 2</fullName>
    </recommendedName>
    <alternativeName>
        <fullName evidence="3">CSN12-like protein</fullName>
    </alternativeName>
</protein>
<dbReference type="Ensembl" id="ENSSTUT00000023244.1">
    <property type="protein sequence ID" value="ENSSTUP00000022132.1"/>
    <property type="gene ID" value="ENSSTUG00000009681.1"/>
</dbReference>
<evidence type="ECO:0000256" key="3">
    <source>
        <dbReference type="ARBA" id="ARBA00033214"/>
    </source>
</evidence>
<dbReference type="GO" id="GO:0000973">
    <property type="term" value="P:post-transcriptional tethering of RNA polymerase II gene DNA at nuclear periphery"/>
    <property type="evidence" value="ECO:0007669"/>
    <property type="project" value="TreeGrafter"/>
</dbReference>
<dbReference type="SMART" id="SM00753">
    <property type="entry name" value="PAM"/>
    <property type="match status" value="1"/>
</dbReference>
<dbReference type="GO" id="GO:0003723">
    <property type="term" value="F:RNA binding"/>
    <property type="evidence" value="ECO:0007669"/>
    <property type="project" value="InterPro"/>
</dbReference>